<evidence type="ECO:0000256" key="2">
    <source>
        <dbReference type="SAM" id="SignalP"/>
    </source>
</evidence>
<keyword evidence="2" id="KW-0732">Signal</keyword>
<evidence type="ECO:0008006" key="7">
    <source>
        <dbReference type="Google" id="ProtNLM"/>
    </source>
</evidence>
<organism evidence="3 6">
    <name type="scientific">Myxococcus virescens</name>
    <dbReference type="NCBI Taxonomy" id="83456"/>
    <lineage>
        <taxon>Bacteria</taxon>
        <taxon>Pseudomonadati</taxon>
        <taxon>Myxococcota</taxon>
        <taxon>Myxococcia</taxon>
        <taxon>Myxococcales</taxon>
        <taxon>Cystobacterineae</taxon>
        <taxon>Myxococcaceae</taxon>
        <taxon>Myxococcus</taxon>
    </lineage>
</organism>
<evidence type="ECO:0000256" key="1">
    <source>
        <dbReference type="SAM" id="Phobius"/>
    </source>
</evidence>
<accession>A0A511HQ72</accession>
<reference evidence="3 6" key="2">
    <citation type="submission" date="2019-07" db="EMBL/GenBank/DDBJ databases">
        <title>Whole genome shotgun sequence of Myxococcus virescens NBRC 100334.</title>
        <authorList>
            <person name="Hosoyama A."/>
            <person name="Uohara A."/>
            <person name="Ohji S."/>
            <person name="Ichikawa N."/>
        </authorList>
    </citation>
    <scope>NUCLEOTIDE SEQUENCE [LARGE SCALE GENOMIC DNA]</scope>
    <source>
        <strain evidence="3 6">NBRC 100334</strain>
    </source>
</reference>
<evidence type="ECO:0000313" key="5">
    <source>
        <dbReference type="Proteomes" id="UP000198717"/>
    </source>
</evidence>
<comment type="caution">
    <text evidence="3">The sequence shown here is derived from an EMBL/GenBank/DDBJ whole genome shotgun (WGS) entry which is preliminary data.</text>
</comment>
<feature type="chain" id="PRO_5023137218" description="Holin" evidence="2">
    <location>
        <begin position="26"/>
        <end position="188"/>
    </location>
</feature>
<dbReference type="EMBL" id="BJVY01000078">
    <property type="protein sequence ID" value="GEL75524.1"/>
    <property type="molecule type" value="Genomic_DNA"/>
</dbReference>
<feature type="signal peptide" evidence="2">
    <location>
        <begin position="1"/>
        <end position="25"/>
    </location>
</feature>
<name>A0A511HQ72_9BACT</name>
<evidence type="ECO:0000313" key="6">
    <source>
        <dbReference type="Proteomes" id="UP000321224"/>
    </source>
</evidence>
<dbReference type="Proteomes" id="UP000198717">
    <property type="component" value="Unassembled WGS sequence"/>
</dbReference>
<evidence type="ECO:0000313" key="4">
    <source>
        <dbReference type="EMBL" id="SDD65553.1"/>
    </source>
</evidence>
<evidence type="ECO:0000313" key="3">
    <source>
        <dbReference type="EMBL" id="GEL75524.1"/>
    </source>
</evidence>
<keyword evidence="1" id="KW-0472">Membrane</keyword>
<dbReference type="AlphaFoldDB" id="A0A511HQ72"/>
<feature type="transmembrane region" description="Helical" evidence="1">
    <location>
        <begin position="41"/>
        <end position="71"/>
    </location>
</feature>
<dbReference type="Proteomes" id="UP000321224">
    <property type="component" value="Unassembled WGS sequence"/>
</dbReference>
<dbReference type="EMBL" id="FNAJ01000002">
    <property type="protein sequence ID" value="SDD65553.1"/>
    <property type="molecule type" value="Genomic_DNA"/>
</dbReference>
<sequence length="188" mass="19562">MKQKLKMLAIATVAMVLTGPAVALAAASTSDPTEVSASILSAIGTALLGLLASPDALGIIFSGVVLGGGWLARRVWKDKAEARLRAFAQGVEHVYFAVESFALKTTNTIDDKLALALKLLNEQMARHGYKLTAQESEDAKLRFEALHGAGKAAAKQAVQTAAELAARGIATALPTVTALTTVPQTPRA</sequence>
<keyword evidence="1" id="KW-1133">Transmembrane helix</keyword>
<dbReference type="RefSeq" id="WP_090487480.1">
    <property type="nucleotide sequence ID" value="NZ_BJVY01000078.1"/>
</dbReference>
<gene>
    <name evidence="3" type="ORF">MVI01_73080</name>
    <name evidence="4" type="ORF">SAMN04488504_102146</name>
</gene>
<keyword evidence="1" id="KW-0812">Transmembrane</keyword>
<protein>
    <recommendedName>
        <fullName evidence="7">Holin</fullName>
    </recommendedName>
</protein>
<keyword evidence="5" id="KW-1185">Reference proteome</keyword>
<reference evidence="4 5" key="1">
    <citation type="submission" date="2016-10" db="EMBL/GenBank/DDBJ databases">
        <authorList>
            <person name="Varghese N."/>
            <person name="Submissions S."/>
        </authorList>
    </citation>
    <scope>NUCLEOTIDE SEQUENCE [LARGE SCALE GENOMIC DNA]</scope>
    <source>
        <strain evidence="4 5">DSM 2260</strain>
    </source>
</reference>
<proteinExistence type="predicted"/>